<dbReference type="SMART" id="SM00388">
    <property type="entry name" value="HisKA"/>
    <property type="match status" value="1"/>
</dbReference>
<evidence type="ECO:0000259" key="5">
    <source>
        <dbReference type="PROSITE" id="PS50109"/>
    </source>
</evidence>
<dbReference type="InterPro" id="IPR036890">
    <property type="entry name" value="HATPase_C_sf"/>
</dbReference>
<evidence type="ECO:0000259" key="6">
    <source>
        <dbReference type="PROSITE" id="PS50110"/>
    </source>
</evidence>
<comment type="caution">
    <text evidence="7">The sequence shown here is derived from an EMBL/GenBank/DDBJ whole genome shotgun (WGS) entry which is preliminary data.</text>
</comment>
<keyword evidence="7" id="KW-0418">Kinase</keyword>
<dbReference type="CDD" id="cd00156">
    <property type="entry name" value="REC"/>
    <property type="match status" value="1"/>
</dbReference>
<keyword evidence="7" id="KW-0808">Transferase</keyword>
<evidence type="ECO:0000256" key="2">
    <source>
        <dbReference type="ARBA" id="ARBA00012438"/>
    </source>
</evidence>
<dbReference type="STRING" id="690879.TSACC_22839"/>
<feature type="domain" description="Histidine kinase" evidence="5">
    <location>
        <begin position="149"/>
        <end position="369"/>
    </location>
</feature>
<dbReference type="SUPFAM" id="SSF52172">
    <property type="entry name" value="CheY-like"/>
    <property type="match status" value="1"/>
</dbReference>
<reference evidence="8" key="1">
    <citation type="journal article" date="2017" name="Genome Announc.">
        <title>Draft Genome Sequence of Terrimicrobium sacchariphilum NM-5T, a Facultative Anaerobic Soil Bacterium of the Class Spartobacteria.</title>
        <authorList>
            <person name="Qiu Y.L."/>
            <person name="Tourlousse D.M."/>
            <person name="Matsuura N."/>
            <person name="Ohashi A."/>
            <person name="Sekiguchi Y."/>
        </authorList>
    </citation>
    <scope>NUCLEOTIDE SEQUENCE [LARGE SCALE GENOMIC DNA]</scope>
    <source>
        <strain evidence="8">NM-5</strain>
    </source>
</reference>
<dbReference type="InterPro" id="IPR001789">
    <property type="entry name" value="Sig_transdc_resp-reg_receiver"/>
</dbReference>
<dbReference type="Proteomes" id="UP000076023">
    <property type="component" value="Unassembled WGS sequence"/>
</dbReference>
<name>A0A146GC89_TERSA</name>
<dbReference type="PROSITE" id="PS50110">
    <property type="entry name" value="RESPONSE_REGULATORY"/>
    <property type="match status" value="1"/>
</dbReference>
<dbReference type="CDD" id="cd00082">
    <property type="entry name" value="HisKA"/>
    <property type="match status" value="1"/>
</dbReference>
<sequence>MIAERPHRKVLVVDDEPLVRETLDYCLNDEYDITAAASGEEAIELSKQEDFPVVLLDLRMDGISGLETLRRLKQLHAMQNVVILTAYESTESAIEALNLGAYSYLTKPFRQNRLKEVISKGIQDYDQNTRRTREMQQRLMGVHDNFLSLLCHEFNTPLTSILGFSELLSEVDLDEEQKAWVHNIQNSGSHLHDILMEIVDYIGASHLASEGVKEDFTLRNVLSKAVAPLASRELVVRLEEDEMLDLRLRGASRSIQMIARKLVRIASHQSRNVLLQGNVEYMSDTEAQRLTVVVKNTGLIQGRSGISRIEQLFEPYFFRPTEESTGFSKSLGLELATCRRIAEYADGTVDCRIGLNKEIEFVATLLVDLID</sequence>
<feature type="modified residue" description="4-aspartylphosphate" evidence="4">
    <location>
        <position position="57"/>
    </location>
</feature>
<dbReference type="Gene3D" id="3.30.565.10">
    <property type="entry name" value="Histidine kinase-like ATPase, C-terminal domain"/>
    <property type="match status" value="1"/>
</dbReference>
<evidence type="ECO:0000313" key="7">
    <source>
        <dbReference type="EMBL" id="GAT34414.1"/>
    </source>
</evidence>
<dbReference type="InterPro" id="IPR005467">
    <property type="entry name" value="His_kinase_dom"/>
</dbReference>
<dbReference type="PROSITE" id="PS50109">
    <property type="entry name" value="HIS_KIN"/>
    <property type="match status" value="1"/>
</dbReference>
<dbReference type="RefSeq" id="WP_075080046.1">
    <property type="nucleotide sequence ID" value="NZ_BDCO01000002.1"/>
</dbReference>
<dbReference type="PANTHER" id="PTHR43719:SF28">
    <property type="entry name" value="PEROXIDE STRESS-ACTIVATED HISTIDINE KINASE MAK1-RELATED"/>
    <property type="match status" value="1"/>
</dbReference>
<dbReference type="AlphaFoldDB" id="A0A146GC89"/>
<dbReference type="Gene3D" id="3.40.50.2300">
    <property type="match status" value="1"/>
</dbReference>
<dbReference type="SUPFAM" id="SSF47384">
    <property type="entry name" value="Homodimeric domain of signal transducing histidine kinase"/>
    <property type="match status" value="1"/>
</dbReference>
<dbReference type="EC" id="2.7.13.3" evidence="2"/>
<dbReference type="OrthoDB" id="9799273at2"/>
<accession>A0A146GC89</accession>
<evidence type="ECO:0000256" key="4">
    <source>
        <dbReference type="PROSITE-ProRule" id="PRU00169"/>
    </source>
</evidence>
<dbReference type="InterPro" id="IPR011006">
    <property type="entry name" value="CheY-like_superfamily"/>
</dbReference>
<dbReference type="Pfam" id="PF00512">
    <property type="entry name" value="HisKA"/>
    <property type="match status" value="1"/>
</dbReference>
<dbReference type="GO" id="GO:0000155">
    <property type="term" value="F:phosphorelay sensor kinase activity"/>
    <property type="evidence" value="ECO:0007669"/>
    <property type="project" value="InterPro"/>
</dbReference>
<evidence type="ECO:0000256" key="3">
    <source>
        <dbReference type="ARBA" id="ARBA00022553"/>
    </source>
</evidence>
<protein>
    <recommendedName>
        <fullName evidence="2">histidine kinase</fullName>
        <ecNumber evidence="2">2.7.13.3</ecNumber>
    </recommendedName>
</protein>
<dbReference type="SMART" id="SM00448">
    <property type="entry name" value="REC"/>
    <property type="match status" value="1"/>
</dbReference>
<proteinExistence type="predicted"/>
<dbReference type="InterPro" id="IPR036097">
    <property type="entry name" value="HisK_dim/P_sf"/>
</dbReference>
<dbReference type="InterPro" id="IPR003661">
    <property type="entry name" value="HisK_dim/P_dom"/>
</dbReference>
<dbReference type="InterPro" id="IPR050956">
    <property type="entry name" value="2C_system_His_kinase"/>
</dbReference>
<organism evidence="7 8">
    <name type="scientific">Terrimicrobium sacchariphilum</name>
    <dbReference type="NCBI Taxonomy" id="690879"/>
    <lineage>
        <taxon>Bacteria</taxon>
        <taxon>Pseudomonadati</taxon>
        <taxon>Verrucomicrobiota</taxon>
        <taxon>Terrimicrobiia</taxon>
        <taxon>Terrimicrobiales</taxon>
        <taxon>Terrimicrobiaceae</taxon>
        <taxon>Terrimicrobium</taxon>
    </lineage>
</organism>
<dbReference type="PANTHER" id="PTHR43719">
    <property type="entry name" value="TWO-COMPONENT HISTIDINE KINASE"/>
    <property type="match status" value="1"/>
</dbReference>
<comment type="catalytic activity">
    <reaction evidence="1">
        <text>ATP + protein L-histidine = ADP + protein N-phospho-L-histidine.</text>
        <dbReference type="EC" id="2.7.13.3"/>
    </reaction>
</comment>
<keyword evidence="3 4" id="KW-0597">Phosphoprotein</keyword>
<evidence type="ECO:0000313" key="8">
    <source>
        <dbReference type="Proteomes" id="UP000076023"/>
    </source>
</evidence>
<keyword evidence="8" id="KW-1185">Reference proteome</keyword>
<dbReference type="Gene3D" id="1.10.287.130">
    <property type="match status" value="1"/>
</dbReference>
<dbReference type="Pfam" id="PF00072">
    <property type="entry name" value="Response_reg"/>
    <property type="match status" value="1"/>
</dbReference>
<dbReference type="EMBL" id="BDCO01000002">
    <property type="protein sequence ID" value="GAT34414.1"/>
    <property type="molecule type" value="Genomic_DNA"/>
</dbReference>
<dbReference type="InParanoid" id="A0A146GC89"/>
<gene>
    <name evidence="7" type="ORF">TSACC_22839</name>
</gene>
<feature type="domain" description="Response regulatory" evidence="6">
    <location>
        <begin position="9"/>
        <end position="122"/>
    </location>
</feature>
<evidence type="ECO:0000256" key="1">
    <source>
        <dbReference type="ARBA" id="ARBA00000085"/>
    </source>
</evidence>